<comment type="caution">
    <text evidence="2">The sequence shown here is derived from an EMBL/GenBank/DDBJ whole genome shotgun (WGS) entry which is preliminary data.</text>
</comment>
<feature type="region of interest" description="Disordered" evidence="1">
    <location>
        <begin position="39"/>
        <end position="76"/>
    </location>
</feature>
<sequence>MKLYVQQSIHIRMISIGGMSNSSVFQIGTSGQISSSSHLYNTGGFVEPAPEPVKPGSQQSQLGDEIVVPLASPTPG</sequence>
<dbReference type="AlphaFoldDB" id="A0A3A1R193"/>
<dbReference type="InterPro" id="IPR024255">
    <property type="entry name" value="GerPB"/>
</dbReference>
<evidence type="ECO:0000313" key="2">
    <source>
        <dbReference type="EMBL" id="RIW35308.1"/>
    </source>
</evidence>
<reference evidence="2 3" key="1">
    <citation type="submission" date="2018-09" db="EMBL/GenBank/DDBJ databases">
        <title>Bacillus saliacetes sp. nov., isolated from Thai shrimp paste (Ka-pi).</title>
        <authorList>
            <person name="Daroonpunt R."/>
            <person name="Tanasupawat S."/>
            <person name="Yiamsombut S."/>
        </authorList>
    </citation>
    <scope>NUCLEOTIDE SEQUENCE [LARGE SCALE GENOMIC DNA]</scope>
    <source>
        <strain evidence="2 3">SKP7-4</strain>
    </source>
</reference>
<dbReference type="Pfam" id="PF10803">
    <property type="entry name" value="GerPB"/>
    <property type="match status" value="1"/>
</dbReference>
<dbReference type="EMBL" id="QXIR01000008">
    <property type="protein sequence ID" value="RIW35308.1"/>
    <property type="molecule type" value="Genomic_DNA"/>
</dbReference>
<evidence type="ECO:0000256" key="1">
    <source>
        <dbReference type="SAM" id="MobiDB-lite"/>
    </source>
</evidence>
<proteinExistence type="predicted"/>
<keyword evidence="3" id="KW-1185">Reference proteome</keyword>
<organism evidence="2 3">
    <name type="scientific">Bacillus salacetis</name>
    <dbReference type="NCBI Taxonomy" id="2315464"/>
    <lineage>
        <taxon>Bacteria</taxon>
        <taxon>Bacillati</taxon>
        <taxon>Bacillota</taxon>
        <taxon>Bacilli</taxon>
        <taxon>Bacillales</taxon>
        <taxon>Bacillaceae</taxon>
        <taxon>Bacillus</taxon>
    </lineage>
</organism>
<dbReference type="Proteomes" id="UP000265801">
    <property type="component" value="Unassembled WGS sequence"/>
</dbReference>
<name>A0A3A1R193_9BACI</name>
<dbReference type="OrthoDB" id="2971631at2"/>
<dbReference type="RefSeq" id="WP_119546417.1">
    <property type="nucleotide sequence ID" value="NZ_QXIR01000008.1"/>
</dbReference>
<protein>
    <submittedName>
        <fullName evidence="2">Spore gernimation protein</fullName>
    </submittedName>
</protein>
<evidence type="ECO:0000313" key="3">
    <source>
        <dbReference type="Proteomes" id="UP000265801"/>
    </source>
</evidence>
<accession>A0A3A1R193</accession>
<gene>
    <name evidence="2" type="ORF">D3H55_07885</name>
</gene>